<evidence type="ECO:0000313" key="2">
    <source>
        <dbReference type="EMBL" id="KAL1132849.1"/>
    </source>
</evidence>
<evidence type="ECO:0000313" key="3">
    <source>
        <dbReference type="Proteomes" id="UP001558652"/>
    </source>
</evidence>
<protein>
    <submittedName>
        <fullName evidence="2">Uncharacterized protein</fullName>
    </submittedName>
</protein>
<dbReference type="AlphaFoldDB" id="A0ABD0YNK4"/>
<dbReference type="Proteomes" id="UP001558652">
    <property type="component" value="Unassembled WGS sequence"/>
</dbReference>
<feature type="compositionally biased region" description="Gly residues" evidence="1">
    <location>
        <begin position="37"/>
        <end position="46"/>
    </location>
</feature>
<reference evidence="2 3" key="1">
    <citation type="submission" date="2024-07" db="EMBL/GenBank/DDBJ databases">
        <title>Chromosome-level genome assembly of the water stick insect Ranatra chinensis (Heteroptera: Nepidae).</title>
        <authorList>
            <person name="Liu X."/>
        </authorList>
    </citation>
    <scope>NUCLEOTIDE SEQUENCE [LARGE SCALE GENOMIC DNA]</scope>
    <source>
        <strain evidence="2">Cailab_2021Rc</strain>
        <tissue evidence="2">Muscle</tissue>
    </source>
</reference>
<feature type="compositionally biased region" description="Basic residues" evidence="1">
    <location>
        <begin position="82"/>
        <end position="97"/>
    </location>
</feature>
<accession>A0ABD0YNK4</accession>
<sequence>MKMVPARRAPLQVVSRRREGGGLRALKGARVAEVDGGSDGGPGEVGVGPVVAREGGGRRGGGEGRGPPLARRGERSLGLQHERHRTLGRVPLLHHRLGPLPDQGGILGGAARPGGRPPSPSSHRHPATTRQPGVQQCQQERGQQQRHRSGQHVRGPPHLARPCNKFFLLEAAG</sequence>
<evidence type="ECO:0000256" key="1">
    <source>
        <dbReference type="SAM" id="MobiDB-lite"/>
    </source>
</evidence>
<gene>
    <name evidence="2" type="ORF">AAG570_010801</name>
</gene>
<feature type="region of interest" description="Disordered" evidence="1">
    <location>
        <begin position="1"/>
        <end position="161"/>
    </location>
</feature>
<feature type="compositionally biased region" description="Low complexity" evidence="1">
    <location>
        <begin position="130"/>
        <end position="142"/>
    </location>
</feature>
<name>A0ABD0YNK4_9HEMI</name>
<comment type="caution">
    <text evidence="2">The sequence shown here is derived from an EMBL/GenBank/DDBJ whole genome shotgun (WGS) entry which is preliminary data.</text>
</comment>
<keyword evidence="3" id="KW-1185">Reference proteome</keyword>
<dbReference type="EMBL" id="JBFDAA010000005">
    <property type="protein sequence ID" value="KAL1132849.1"/>
    <property type="molecule type" value="Genomic_DNA"/>
</dbReference>
<proteinExistence type="predicted"/>
<organism evidence="2 3">
    <name type="scientific">Ranatra chinensis</name>
    <dbReference type="NCBI Taxonomy" id="642074"/>
    <lineage>
        <taxon>Eukaryota</taxon>
        <taxon>Metazoa</taxon>
        <taxon>Ecdysozoa</taxon>
        <taxon>Arthropoda</taxon>
        <taxon>Hexapoda</taxon>
        <taxon>Insecta</taxon>
        <taxon>Pterygota</taxon>
        <taxon>Neoptera</taxon>
        <taxon>Paraneoptera</taxon>
        <taxon>Hemiptera</taxon>
        <taxon>Heteroptera</taxon>
        <taxon>Panheteroptera</taxon>
        <taxon>Nepomorpha</taxon>
        <taxon>Nepidae</taxon>
        <taxon>Ranatrinae</taxon>
        <taxon>Ranatra</taxon>
    </lineage>
</organism>